<evidence type="ECO:0000313" key="3">
    <source>
        <dbReference type="Proteomes" id="UP000282818"/>
    </source>
</evidence>
<evidence type="ECO:0000259" key="1">
    <source>
        <dbReference type="PROSITE" id="PS50042"/>
    </source>
</evidence>
<dbReference type="Proteomes" id="UP000282818">
    <property type="component" value="Unassembled WGS sequence"/>
</dbReference>
<gene>
    <name evidence="2" type="ORF">EOE65_03035</name>
</gene>
<dbReference type="SMART" id="SM00100">
    <property type="entry name" value="cNMP"/>
    <property type="match status" value="1"/>
</dbReference>
<dbReference type="EMBL" id="SACQ01000001">
    <property type="protein sequence ID" value="RVU32645.1"/>
    <property type="molecule type" value="Genomic_DNA"/>
</dbReference>
<dbReference type="AlphaFoldDB" id="A0A437QDX5"/>
<feature type="domain" description="Cyclic nucleotide-binding" evidence="1">
    <location>
        <begin position="23"/>
        <end position="124"/>
    </location>
</feature>
<dbReference type="InterPro" id="IPR014710">
    <property type="entry name" value="RmlC-like_jellyroll"/>
</dbReference>
<proteinExistence type="predicted"/>
<dbReference type="InterPro" id="IPR000595">
    <property type="entry name" value="cNMP-bd_dom"/>
</dbReference>
<keyword evidence="3" id="KW-1185">Reference proteome</keyword>
<dbReference type="Gene3D" id="2.60.120.10">
    <property type="entry name" value="Jelly Rolls"/>
    <property type="match status" value="1"/>
</dbReference>
<evidence type="ECO:0000313" key="2">
    <source>
        <dbReference type="EMBL" id="RVU32645.1"/>
    </source>
</evidence>
<dbReference type="Pfam" id="PF00027">
    <property type="entry name" value="cNMP_binding"/>
    <property type="match status" value="1"/>
</dbReference>
<dbReference type="InterPro" id="IPR018490">
    <property type="entry name" value="cNMP-bd_dom_sf"/>
</dbReference>
<comment type="caution">
    <text evidence="2">The sequence shown here is derived from an EMBL/GenBank/DDBJ whole genome shotgun (WGS) entry which is preliminary data.</text>
</comment>
<dbReference type="PROSITE" id="PS50042">
    <property type="entry name" value="CNMP_BINDING_3"/>
    <property type="match status" value="1"/>
</dbReference>
<dbReference type="SUPFAM" id="SSF51206">
    <property type="entry name" value="cAMP-binding domain-like"/>
    <property type="match status" value="1"/>
</dbReference>
<name>A0A437QDX5_9GAMM</name>
<protein>
    <submittedName>
        <fullName evidence="2">Crp/Fnr family transcriptional regulator</fullName>
    </submittedName>
</protein>
<accession>A0A437QDX5</accession>
<reference evidence="2 3" key="1">
    <citation type="submission" date="2019-01" db="EMBL/GenBank/DDBJ databases">
        <authorList>
            <person name="Chen W.-M."/>
        </authorList>
    </citation>
    <scope>NUCLEOTIDE SEQUENCE [LARGE SCALE GENOMIC DNA]</scope>
    <source>
        <strain evidence="2 3">HPM-16</strain>
    </source>
</reference>
<organism evidence="2 3">
    <name type="scientific">Neptunomonas marina</name>
    <dbReference type="NCBI Taxonomy" id="1815562"/>
    <lineage>
        <taxon>Bacteria</taxon>
        <taxon>Pseudomonadati</taxon>
        <taxon>Pseudomonadota</taxon>
        <taxon>Gammaproteobacteria</taxon>
        <taxon>Oceanospirillales</taxon>
        <taxon>Oceanospirillaceae</taxon>
        <taxon>Neptunomonas</taxon>
    </lineage>
</organism>
<dbReference type="RefSeq" id="WP_127692814.1">
    <property type="nucleotide sequence ID" value="NZ_SACQ01000001.1"/>
</dbReference>
<sequence>MTPLTAQALLELIPLDRLKEASTFGALSGSAIEYLLHKGSLLKLSKGEALYQYGDPGGCFYVVLDGALAFYKHHEGKMLYIRDFCFGEELGFMAMVALHHRVGSAEAAEDTIVLEVSCGLFHDLHDTMPADFGVLLLNLSREMARVVRELENRIVKLELPE</sequence>
<dbReference type="CDD" id="cd00038">
    <property type="entry name" value="CAP_ED"/>
    <property type="match status" value="1"/>
</dbReference>